<reference evidence="2 3" key="1">
    <citation type="submission" date="2019-07" db="EMBL/GenBank/DDBJ databases">
        <authorList>
            <person name="Huq M.A."/>
        </authorList>
    </citation>
    <scope>NUCLEOTIDE SEQUENCE [LARGE SCALE GENOMIC DNA]</scope>
    <source>
        <strain evidence="2 3">MAH-19</strain>
    </source>
</reference>
<dbReference type="AlphaFoldDB" id="A0A556MUS8"/>
<evidence type="ECO:0008006" key="4">
    <source>
        <dbReference type="Google" id="ProtNLM"/>
    </source>
</evidence>
<evidence type="ECO:0000256" key="1">
    <source>
        <dbReference type="SAM" id="Phobius"/>
    </source>
</evidence>
<organism evidence="2 3">
    <name type="scientific">Mucilaginibacter corticis</name>
    <dbReference type="NCBI Taxonomy" id="2597670"/>
    <lineage>
        <taxon>Bacteria</taxon>
        <taxon>Pseudomonadati</taxon>
        <taxon>Bacteroidota</taxon>
        <taxon>Sphingobacteriia</taxon>
        <taxon>Sphingobacteriales</taxon>
        <taxon>Sphingobacteriaceae</taxon>
        <taxon>Mucilaginibacter</taxon>
    </lineage>
</organism>
<dbReference type="RefSeq" id="WP_144247256.1">
    <property type="nucleotide sequence ID" value="NZ_VLPK01000001.1"/>
</dbReference>
<dbReference type="EMBL" id="VLPK01000001">
    <property type="protein sequence ID" value="TSJ43690.1"/>
    <property type="molecule type" value="Genomic_DNA"/>
</dbReference>
<name>A0A556MUS8_9SPHI</name>
<keyword evidence="3" id="KW-1185">Reference proteome</keyword>
<dbReference type="OrthoDB" id="6231665at2"/>
<keyword evidence="1" id="KW-0472">Membrane</keyword>
<gene>
    <name evidence="2" type="ORF">FO440_05740</name>
</gene>
<proteinExistence type="predicted"/>
<feature type="transmembrane region" description="Helical" evidence="1">
    <location>
        <begin position="173"/>
        <end position="195"/>
    </location>
</feature>
<keyword evidence="1" id="KW-1133">Transmembrane helix</keyword>
<sequence length="271" mass="31020">MERNKGNTNLFLGTVIIGLLVAIIYLTQRNYTLLIKSNNDVINTTTLISEHQKVSNDFKNAVIYISTYKNSPSQAYVETYGKGLWEISFDMRRLKRLVSNSEGQKLDTLAKQINAEEDWLIKADSNNTRTYAERGKHIKNIIAIQSFFDTEIANLQRQSIDDVRASQLSLERLHYWIITLILSASVITLLSFLLINNQVEKVKVQNGRLRDIAWIQSHKVRAQVATLLGLGQLFNHENPKDKENVIVVNNIIVTTQKLDEIVKEINHKTEV</sequence>
<comment type="caution">
    <text evidence="2">The sequence shown here is derived from an EMBL/GenBank/DDBJ whole genome shotgun (WGS) entry which is preliminary data.</text>
</comment>
<dbReference type="Proteomes" id="UP000318733">
    <property type="component" value="Unassembled WGS sequence"/>
</dbReference>
<protein>
    <recommendedName>
        <fullName evidence="4">CHASE3 domain-containing protein</fullName>
    </recommendedName>
</protein>
<accession>A0A556MUS8</accession>
<keyword evidence="1" id="KW-0812">Transmembrane</keyword>
<feature type="transmembrane region" description="Helical" evidence="1">
    <location>
        <begin position="6"/>
        <end position="26"/>
    </location>
</feature>
<evidence type="ECO:0000313" key="2">
    <source>
        <dbReference type="EMBL" id="TSJ43690.1"/>
    </source>
</evidence>
<evidence type="ECO:0000313" key="3">
    <source>
        <dbReference type="Proteomes" id="UP000318733"/>
    </source>
</evidence>